<dbReference type="GO" id="GO:0005243">
    <property type="term" value="F:gap junction channel activity"/>
    <property type="evidence" value="ECO:0007669"/>
    <property type="project" value="TreeGrafter"/>
</dbReference>
<comment type="subunit">
    <text evidence="9">A connexon is composed of a hexamer of connexins.</text>
</comment>
<feature type="compositionally biased region" description="Pro residues" evidence="10">
    <location>
        <begin position="270"/>
        <end position="281"/>
    </location>
</feature>
<keyword evidence="3" id="KW-1003">Cell membrane</keyword>
<comment type="function">
    <text evidence="9">One gap junction consists of a cluster of closely packed pairs of transmembrane channels, the connexons, through which materials of low MW diffuse from one cell to a neighboring cell.</text>
</comment>
<dbReference type="PROSITE" id="PS00407">
    <property type="entry name" value="CONNEXINS_1"/>
    <property type="match status" value="1"/>
</dbReference>
<evidence type="ECO:0000259" key="13">
    <source>
        <dbReference type="SMART" id="SM00037"/>
    </source>
</evidence>
<dbReference type="OMA" id="YEAPCTS"/>
<evidence type="ECO:0000259" key="14">
    <source>
        <dbReference type="SMART" id="SM01089"/>
    </source>
</evidence>
<evidence type="ECO:0000256" key="7">
    <source>
        <dbReference type="ARBA" id="ARBA00022989"/>
    </source>
</evidence>
<evidence type="ECO:0000256" key="2">
    <source>
        <dbReference type="ARBA" id="ARBA00004651"/>
    </source>
</evidence>
<evidence type="ECO:0000256" key="9">
    <source>
        <dbReference type="RuleBase" id="RU000630"/>
    </source>
</evidence>
<feature type="transmembrane region" description="Helical" evidence="11">
    <location>
        <begin position="112"/>
        <end position="133"/>
    </location>
</feature>
<dbReference type="SMART" id="SM01089">
    <property type="entry name" value="Connexin_CCC"/>
    <property type="match status" value="1"/>
</dbReference>
<evidence type="ECO:0000256" key="6">
    <source>
        <dbReference type="ARBA" id="ARBA00022949"/>
    </source>
</evidence>
<evidence type="ECO:0000256" key="3">
    <source>
        <dbReference type="ARBA" id="ARBA00022475"/>
    </source>
</evidence>
<keyword evidence="7 11" id="KW-1133">Transmembrane helix</keyword>
<evidence type="ECO:0000313" key="15">
    <source>
        <dbReference type="Ensembl" id="ENSCSEP00000033070.1"/>
    </source>
</evidence>
<organism evidence="15 16">
    <name type="scientific">Cynoglossus semilaevis</name>
    <name type="common">Tongue sole</name>
    <dbReference type="NCBI Taxonomy" id="244447"/>
    <lineage>
        <taxon>Eukaryota</taxon>
        <taxon>Metazoa</taxon>
        <taxon>Chordata</taxon>
        <taxon>Craniata</taxon>
        <taxon>Vertebrata</taxon>
        <taxon>Euteleostomi</taxon>
        <taxon>Actinopterygii</taxon>
        <taxon>Neopterygii</taxon>
        <taxon>Teleostei</taxon>
        <taxon>Neoteleostei</taxon>
        <taxon>Acanthomorphata</taxon>
        <taxon>Carangaria</taxon>
        <taxon>Pleuronectiformes</taxon>
        <taxon>Pleuronectoidei</taxon>
        <taxon>Cynoglossidae</taxon>
        <taxon>Cynoglossinae</taxon>
        <taxon>Cynoglossus</taxon>
    </lineage>
</organism>
<keyword evidence="6" id="KW-0965">Cell junction</keyword>
<dbReference type="InterPro" id="IPR017990">
    <property type="entry name" value="Connexin_CS"/>
</dbReference>
<sequence>MLFLRLLVELLAGFTLFSDEQERFICNTIQPGCSNVCFDVFSPVSLLRLWLLHLILLCLPHVLFATYVMHKLMQLHRSHRGSPENTGELSLTKTHLHAPSQEWTSPGFHCSYLLVVFVRLLVEMAFGASQFFLFGLSVPKSFLCYEAPCTSGVECYVSKPTEKTLMLNFTLGVTFLSILVSLVDMVTSMKAMVRWRRKREWLTQEISKGEQNSMFTTATDDNDGLLSRRMSPGVSSGDEKLHHPNNQSNTSGPALKSTGSTNEKTQENVSPPPSPLSPAPTPFVLHRHMKPPLYPRPDCRPPPLNLRVPTPPGVRQLDQSSPVGTSSDSSDSQDKRAWV</sequence>
<reference evidence="15 16" key="1">
    <citation type="journal article" date="2014" name="Nat. Genet.">
        <title>Whole-genome sequence of a flatfish provides insights into ZW sex chromosome evolution and adaptation to a benthic lifestyle.</title>
        <authorList>
            <person name="Chen S."/>
            <person name="Zhang G."/>
            <person name="Shao C."/>
            <person name="Huang Q."/>
            <person name="Liu G."/>
            <person name="Zhang P."/>
            <person name="Song W."/>
            <person name="An N."/>
            <person name="Chalopin D."/>
            <person name="Volff J.N."/>
            <person name="Hong Y."/>
            <person name="Li Q."/>
            <person name="Sha Z."/>
            <person name="Zhou H."/>
            <person name="Xie M."/>
            <person name="Yu Q."/>
            <person name="Liu Y."/>
            <person name="Xiang H."/>
            <person name="Wang N."/>
            <person name="Wu K."/>
            <person name="Yang C."/>
            <person name="Zhou Q."/>
            <person name="Liao X."/>
            <person name="Yang L."/>
            <person name="Hu Q."/>
            <person name="Zhang J."/>
            <person name="Meng L."/>
            <person name="Jin L."/>
            <person name="Tian Y."/>
            <person name="Lian J."/>
            <person name="Yang J."/>
            <person name="Miao G."/>
            <person name="Liu S."/>
            <person name="Liang Z."/>
            <person name="Yan F."/>
            <person name="Li Y."/>
            <person name="Sun B."/>
            <person name="Zhang H."/>
            <person name="Zhang J."/>
            <person name="Zhu Y."/>
            <person name="Du M."/>
            <person name="Zhao Y."/>
            <person name="Schartl M."/>
            <person name="Tang Q."/>
            <person name="Wang J."/>
        </authorList>
    </citation>
    <scope>NUCLEOTIDE SEQUENCE</scope>
</reference>
<proteinExistence type="inferred from homology"/>
<comment type="subcellular location">
    <subcellularLocation>
        <location evidence="1">Cell junction</location>
        <location evidence="1">Gap junction</location>
    </subcellularLocation>
    <subcellularLocation>
        <location evidence="2 9">Cell membrane</location>
        <topology evidence="2 9">Multi-pass membrane protein</topology>
    </subcellularLocation>
</comment>
<feature type="transmembrane region" description="Helical" evidence="11">
    <location>
        <begin position="166"/>
        <end position="189"/>
    </location>
</feature>
<name>A0A3P8X640_CYNSE</name>
<dbReference type="GO" id="GO:0005922">
    <property type="term" value="C:connexin complex"/>
    <property type="evidence" value="ECO:0007669"/>
    <property type="project" value="InterPro"/>
</dbReference>
<evidence type="ECO:0000256" key="5">
    <source>
        <dbReference type="ARBA" id="ARBA00022868"/>
    </source>
</evidence>
<protein>
    <recommendedName>
        <fullName evidence="9">Gap junction protein</fullName>
    </recommendedName>
</protein>
<keyword evidence="12" id="KW-0732">Signal</keyword>
<reference evidence="15" key="2">
    <citation type="submission" date="2025-08" db="UniProtKB">
        <authorList>
            <consortium name="Ensembl"/>
        </authorList>
    </citation>
    <scope>IDENTIFICATION</scope>
</reference>
<feature type="compositionally biased region" description="Pro residues" evidence="10">
    <location>
        <begin position="292"/>
        <end position="312"/>
    </location>
</feature>
<feature type="chain" id="PRO_5018229810" description="Gap junction protein" evidence="12">
    <location>
        <begin position="18"/>
        <end position="339"/>
    </location>
</feature>
<dbReference type="PROSITE" id="PS00408">
    <property type="entry name" value="CONNEXINS_2"/>
    <property type="match status" value="1"/>
</dbReference>
<dbReference type="GO" id="GO:0007267">
    <property type="term" value="P:cell-cell signaling"/>
    <property type="evidence" value="ECO:0007669"/>
    <property type="project" value="TreeGrafter"/>
</dbReference>
<dbReference type="InParanoid" id="A0A3P8X640"/>
<dbReference type="AlphaFoldDB" id="A0A3P8X640"/>
<dbReference type="InterPro" id="IPR000500">
    <property type="entry name" value="Connexin"/>
</dbReference>
<feature type="transmembrane region" description="Helical" evidence="11">
    <location>
        <begin position="50"/>
        <end position="70"/>
    </location>
</feature>
<feature type="region of interest" description="Disordered" evidence="10">
    <location>
        <begin position="212"/>
        <end position="339"/>
    </location>
</feature>
<dbReference type="PANTHER" id="PTHR11984:SF3">
    <property type="entry name" value="GAP JUNCTION DELTA-4 PROTEIN"/>
    <property type="match status" value="1"/>
</dbReference>
<dbReference type="PANTHER" id="PTHR11984">
    <property type="entry name" value="CONNEXIN"/>
    <property type="match status" value="1"/>
</dbReference>
<dbReference type="Ensembl" id="ENSCSET00000033494.1">
    <property type="protein sequence ID" value="ENSCSEP00000033070.1"/>
    <property type="gene ID" value="ENSCSEG00000021227.1"/>
</dbReference>
<dbReference type="Proteomes" id="UP000265120">
    <property type="component" value="Chromosome 20"/>
</dbReference>
<evidence type="ECO:0000256" key="4">
    <source>
        <dbReference type="ARBA" id="ARBA00022692"/>
    </source>
</evidence>
<dbReference type="SMART" id="SM00037">
    <property type="entry name" value="CNX"/>
    <property type="match status" value="1"/>
</dbReference>
<evidence type="ECO:0000256" key="11">
    <source>
        <dbReference type="SAM" id="Phobius"/>
    </source>
</evidence>
<dbReference type="GeneTree" id="ENSGT01150000286949"/>
<keyword evidence="8 11" id="KW-0472">Membrane</keyword>
<dbReference type="InterPro" id="IPR013092">
    <property type="entry name" value="Connexin_N"/>
</dbReference>
<evidence type="ECO:0000256" key="1">
    <source>
        <dbReference type="ARBA" id="ARBA00004610"/>
    </source>
</evidence>
<feature type="compositionally biased region" description="Polar residues" evidence="10">
    <location>
        <begin position="244"/>
        <end position="269"/>
    </location>
</feature>
<comment type="similarity">
    <text evidence="9">Belongs to the connexin family.</text>
</comment>
<evidence type="ECO:0000256" key="10">
    <source>
        <dbReference type="SAM" id="MobiDB-lite"/>
    </source>
</evidence>
<feature type="domain" description="Connexin N-terminal" evidence="13">
    <location>
        <begin position="15"/>
        <end position="48"/>
    </location>
</feature>
<feature type="domain" description="Connexin cysteine-rich" evidence="14">
    <location>
        <begin position="122"/>
        <end position="188"/>
    </location>
</feature>
<dbReference type="Pfam" id="PF00029">
    <property type="entry name" value="Connexin"/>
    <property type="match status" value="1"/>
</dbReference>
<dbReference type="PRINTS" id="PR00206">
    <property type="entry name" value="CONNEXIN"/>
</dbReference>
<keyword evidence="4 9" id="KW-0812">Transmembrane</keyword>
<feature type="signal peptide" evidence="12">
    <location>
        <begin position="1"/>
        <end position="17"/>
    </location>
</feature>
<feature type="compositionally biased region" description="Low complexity" evidence="10">
    <location>
        <begin position="318"/>
        <end position="330"/>
    </location>
</feature>
<accession>A0A3P8X640</accession>
<keyword evidence="16" id="KW-1185">Reference proteome</keyword>
<evidence type="ECO:0000256" key="8">
    <source>
        <dbReference type="ARBA" id="ARBA00023136"/>
    </source>
</evidence>
<keyword evidence="5 9" id="KW-0303">Gap junction</keyword>
<reference evidence="15" key="3">
    <citation type="submission" date="2025-09" db="UniProtKB">
        <authorList>
            <consortium name="Ensembl"/>
        </authorList>
    </citation>
    <scope>IDENTIFICATION</scope>
</reference>
<evidence type="ECO:0000256" key="12">
    <source>
        <dbReference type="SAM" id="SignalP"/>
    </source>
</evidence>
<dbReference type="InterPro" id="IPR019570">
    <property type="entry name" value="Connexin_CCC"/>
</dbReference>
<dbReference type="Gene3D" id="1.20.1440.80">
    <property type="entry name" value="Gap junction channel protein cysteine-rich domain"/>
    <property type="match status" value="1"/>
</dbReference>
<evidence type="ECO:0000313" key="16">
    <source>
        <dbReference type="Proteomes" id="UP000265120"/>
    </source>
</evidence>
<dbReference type="InterPro" id="IPR038359">
    <property type="entry name" value="Connexin_N_sf"/>
</dbReference>